<name>A0A1H9RH04_BUTFI</name>
<evidence type="ECO:0000313" key="2">
    <source>
        <dbReference type="Proteomes" id="UP000182584"/>
    </source>
</evidence>
<dbReference type="Proteomes" id="UP000182584">
    <property type="component" value="Unassembled WGS sequence"/>
</dbReference>
<sequence length="39" mass="4383">MSNTINVSERIRYYNSFIKSVTAQISVDIGAKSCKNNET</sequence>
<organism evidence="1 2">
    <name type="scientific">Butyrivibrio fibrisolvens</name>
    <dbReference type="NCBI Taxonomy" id="831"/>
    <lineage>
        <taxon>Bacteria</taxon>
        <taxon>Bacillati</taxon>
        <taxon>Bacillota</taxon>
        <taxon>Clostridia</taxon>
        <taxon>Lachnospirales</taxon>
        <taxon>Lachnospiraceae</taxon>
        <taxon>Butyrivibrio</taxon>
    </lineage>
</organism>
<accession>A0A1H9RH04</accession>
<dbReference type="EMBL" id="FOGJ01000009">
    <property type="protein sequence ID" value="SER71273.1"/>
    <property type="molecule type" value="Genomic_DNA"/>
</dbReference>
<evidence type="ECO:0000313" key="1">
    <source>
        <dbReference type="EMBL" id="SER71273.1"/>
    </source>
</evidence>
<protein>
    <submittedName>
        <fullName evidence="1">Uncharacterized protein</fullName>
    </submittedName>
</protein>
<reference evidence="1 2" key="1">
    <citation type="submission" date="2016-10" db="EMBL/GenBank/DDBJ databases">
        <authorList>
            <person name="de Groot N.N."/>
        </authorList>
    </citation>
    <scope>NUCLEOTIDE SEQUENCE [LARGE SCALE GENOMIC DNA]</scope>
    <source>
        <strain evidence="1 2">AR40</strain>
    </source>
</reference>
<gene>
    <name evidence="1" type="ORF">SAMN04487884_109139</name>
</gene>
<dbReference type="AlphaFoldDB" id="A0A1H9RH04"/>
<proteinExistence type="predicted"/>